<organism evidence="2 3">
    <name type="scientific">Rhynchosporium secalis</name>
    <name type="common">Barley scald fungus</name>
    <dbReference type="NCBI Taxonomy" id="38038"/>
    <lineage>
        <taxon>Eukaryota</taxon>
        <taxon>Fungi</taxon>
        <taxon>Dikarya</taxon>
        <taxon>Ascomycota</taxon>
        <taxon>Pezizomycotina</taxon>
        <taxon>Leotiomycetes</taxon>
        <taxon>Helotiales</taxon>
        <taxon>Ploettnerulaceae</taxon>
        <taxon>Rhynchosporium</taxon>
    </lineage>
</organism>
<feature type="signal peptide" evidence="1">
    <location>
        <begin position="1"/>
        <end position="20"/>
    </location>
</feature>
<evidence type="ECO:0000313" key="3">
    <source>
        <dbReference type="Proteomes" id="UP000177625"/>
    </source>
</evidence>
<protein>
    <submittedName>
        <fullName evidence="2">Uncharacterized protein</fullName>
    </submittedName>
</protein>
<evidence type="ECO:0000256" key="1">
    <source>
        <dbReference type="SAM" id="SignalP"/>
    </source>
</evidence>
<proteinExistence type="predicted"/>
<name>A0A1E1MEB0_RHYSE</name>
<dbReference type="Proteomes" id="UP000177625">
    <property type="component" value="Unassembled WGS sequence"/>
</dbReference>
<evidence type="ECO:0000313" key="2">
    <source>
        <dbReference type="EMBL" id="CZT47442.1"/>
    </source>
</evidence>
<accession>A0A1E1MEB0</accession>
<feature type="chain" id="PRO_5009448219" evidence="1">
    <location>
        <begin position="21"/>
        <end position="187"/>
    </location>
</feature>
<gene>
    <name evidence="2" type="ORF">RSE6_08001</name>
</gene>
<sequence>MRLSTTFLSVIALLIHVAMAKNEDNSTLIIIPINPSISALPIEETPATRTPLIDPPAATSALFIDPIPEPPRSSSMAPESDRAVPQITTSPTAAEQTSITVESVKTTMTSTTESAIPMRESAKTIYITTAFTENPTGQPEATKTATTSTVAPSQTIVPFEGGAGSLRFEVQCSAFALMGILGVFMLV</sequence>
<reference evidence="3" key="1">
    <citation type="submission" date="2016-03" db="EMBL/GenBank/DDBJ databases">
        <authorList>
            <person name="Guldener U."/>
        </authorList>
    </citation>
    <scope>NUCLEOTIDE SEQUENCE [LARGE SCALE GENOMIC DNA]</scope>
</reference>
<dbReference type="EMBL" id="FJVC01000283">
    <property type="protein sequence ID" value="CZT47442.1"/>
    <property type="molecule type" value="Genomic_DNA"/>
</dbReference>
<keyword evidence="3" id="KW-1185">Reference proteome</keyword>
<keyword evidence="1" id="KW-0732">Signal</keyword>
<dbReference type="AlphaFoldDB" id="A0A1E1MEB0"/>